<gene>
    <name evidence="1" type="ORF">A3J15_01750</name>
</gene>
<dbReference type="InterPro" id="IPR003837">
    <property type="entry name" value="GatC"/>
</dbReference>
<dbReference type="SUPFAM" id="SSF141000">
    <property type="entry name" value="Glu-tRNAGln amidotransferase C subunit"/>
    <property type="match status" value="1"/>
</dbReference>
<organism evidence="1 2">
    <name type="scientific">Candidatus Roizmanbacteria bacterium RIFCSPLOWO2_02_FULL_38_10</name>
    <dbReference type="NCBI Taxonomy" id="1802074"/>
    <lineage>
        <taxon>Bacteria</taxon>
        <taxon>Candidatus Roizmaniibacteriota</taxon>
    </lineage>
</organism>
<reference evidence="1 2" key="1">
    <citation type="journal article" date="2016" name="Nat. Commun.">
        <title>Thousands of microbial genomes shed light on interconnected biogeochemical processes in an aquifer system.</title>
        <authorList>
            <person name="Anantharaman K."/>
            <person name="Brown C.T."/>
            <person name="Hug L.A."/>
            <person name="Sharon I."/>
            <person name="Castelle C.J."/>
            <person name="Probst A.J."/>
            <person name="Thomas B.C."/>
            <person name="Singh A."/>
            <person name="Wilkins M.J."/>
            <person name="Karaoz U."/>
            <person name="Brodie E.L."/>
            <person name="Williams K.H."/>
            <person name="Hubbard S.S."/>
            <person name="Banfield J.F."/>
        </authorList>
    </citation>
    <scope>NUCLEOTIDE SEQUENCE [LARGE SCALE GENOMIC DNA]</scope>
</reference>
<name>A0A1F7JNT1_9BACT</name>
<dbReference type="NCBIfam" id="TIGR00135">
    <property type="entry name" value="gatC"/>
    <property type="match status" value="1"/>
</dbReference>
<protein>
    <recommendedName>
        <fullName evidence="3">Aspartyl/glutamyl-tRNA(Asn/Gln) amidotransferase subunit C</fullName>
    </recommendedName>
</protein>
<dbReference type="Gene3D" id="1.10.20.60">
    <property type="entry name" value="Glu-tRNAGln amidotransferase C subunit, N-terminal domain"/>
    <property type="match status" value="1"/>
</dbReference>
<evidence type="ECO:0000313" key="2">
    <source>
        <dbReference type="Proteomes" id="UP000176376"/>
    </source>
</evidence>
<dbReference type="STRING" id="1802074.A3J15_01750"/>
<evidence type="ECO:0000313" key="1">
    <source>
        <dbReference type="EMBL" id="OGK57253.1"/>
    </source>
</evidence>
<dbReference type="EMBL" id="MGAY01000008">
    <property type="protein sequence ID" value="OGK57253.1"/>
    <property type="molecule type" value="Genomic_DNA"/>
</dbReference>
<accession>A0A1F7JNT1</accession>
<dbReference type="InterPro" id="IPR036113">
    <property type="entry name" value="Asp/Glu-ADT_sf_sub_c"/>
</dbReference>
<dbReference type="Proteomes" id="UP000176376">
    <property type="component" value="Unassembled WGS sequence"/>
</dbReference>
<sequence length="85" mass="9819">MNLAKLELDEHELVEIGKQLNETLDYFENLNDLDISAISESAYITKATNVFRDDEVDKKRLLNQSEISSNAKKKKNNFFVVSRIL</sequence>
<dbReference type="Pfam" id="PF02686">
    <property type="entry name" value="GatC"/>
    <property type="match status" value="1"/>
</dbReference>
<dbReference type="AlphaFoldDB" id="A0A1F7JNT1"/>
<dbReference type="GO" id="GO:0006450">
    <property type="term" value="P:regulation of translational fidelity"/>
    <property type="evidence" value="ECO:0007669"/>
    <property type="project" value="InterPro"/>
</dbReference>
<proteinExistence type="predicted"/>
<comment type="caution">
    <text evidence="1">The sequence shown here is derived from an EMBL/GenBank/DDBJ whole genome shotgun (WGS) entry which is preliminary data.</text>
</comment>
<evidence type="ECO:0008006" key="3">
    <source>
        <dbReference type="Google" id="ProtNLM"/>
    </source>
</evidence>